<sequence>MRSNKTPPHPGASGPNEDDMMGDDMDDTFDDDDLIEIHDDDDNEGTDLGDFADDEEDDMDGEGLGMEGFTGQKPDYILTSHQESAVFCCSFDGTGNRLITGGEDDVANIWDSSSIKSQSPICVCRGHKDSVISASFSWDSTFSCTADLSGIVKVWKVANNELLHTFETGELSWSFWHFGSNVLFAGCDDGSIYMWKINTGDCKIYSGSSAKCEHAALLPDGKRLVAGYACGTLKLFDLKSGETLFNFTKGLPNPSPILCVAAHSSKNLIAAGSADGSVKLFNSQNGKLLQTVSCIPVASEPSSSSVQSEDETVESIVFSPPETGMDYLACGTVTGHIVVWDVASVTERFRIHQDSGLTKVVWDPRLPVMYTAGLDGVARAIDVRSGAVDRLLGRHRTEILDVCITKDGSKLASASEDGSVFIYNLLQTPST</sequence>
<keyword evidence="2" id="KW-0677">Repeat</keyword>
<keyword evidence="6" id="KW-1185">Reference proteome</keyword>
<feature type="region of interest" description="Disordered" evidence="4">
    <location>
        <begin position="1"/>
        <end position="58"/>
    </location>
</feature>
<dbReference type="OMA" id="SIWDYSK"/>
<evidence type="ECO:0000313" key="5">
    <source>
        <dbReference type="EMBL" id="ODN03050.1"/>
    </source>
</evidence>
<organism evidence="5 6">
    <name type="scientific">Orchesella cincta</name>
    <name type="common">Springtail</name>
    <name type="synonym">Podura cincta</name>
    <dbReference type="NCBI Taxonomy" id="48709"/>
    <lineage>
        <taxon>Eukaryota</taxon>
        <taxon>Metazoa</taxon>
        <taxon>Ecdysozoa</taxon>
        <taxon>Arthropoda</taxon>
        <taxon>Hexapoda</taxon>
        <taxon>Collembola</taxon>
        <taxon>Entomobryomorpha</taxon>
        <taxon>Entomobryoidea</taxon>
        <taxon>Orchesellidae</taxon>
        <taxon>Orchesellinae</taxon>
        <taxon>Orchesella</taxon>
    </lineage>
</organism>
<evidence type="ECO:0000256" key="3">
    <source>
        <dbReference type="PROSITE-ProRule" id="PRU00221"/>
    </source>
</evidence>
<feature type="repeat" description="WD" evidence="3">
    <location>
        <begin position="392"/>
        <end position="431"/>
    </location>
</feature>
<dbReference type="InterPro" id="IPR015943">
    <property type="entry name" value="WD40/YVTN_repeat-like_dom_sf"/>
</dbReference>
<dbReference type="STRING" id="48709.A0A1D2NCS5"/>
<name>A0A1D2NCS5_ORCCI</name>
<dbReference type="PANTHER" id="PTHR19857">
    <property type="entry name" value="MITOCHONDRIAL DIVISION PROTEIN 1-RELATED"/>
    <property type="match status" value="1"/>
</dbReference>
<dbReference type="SMART" id="SM00320">
    <property type="entry name" value="WD40"/>
    <property type="match status" value="8"/>
</dbReference>
<proteinExistence type="predicted"/>
<dbReference type="InterPro" id="IPR051179">
    <property type="entry name" value="WD_repeat_multifunction"/>
</dbReference>
<dbReference type="Pfam" id="PF00400">
    <property type="entry name" value="WD40"/>
    <property type="match status" value="5"/>
</dbReference>
<keyword evidence="1 3" id="KW-0853">WD repeat</keyword>
<dbReference type="Gene3D" id="2.130.10.10">
    <property type="entry name" value="YVTN repeat-like/Quinoprotein amine dehydrogenase"/>
    <property type="match status" value="1"/>
</dbReference>
<dbReference type="InterPro" id="IPR036322">
    <property type="entry name" value="WD40_repeat_dom_sf"/>
</dbReference>
<feature type="repeat" description="WD" evidence="3">
    <location>
        <begin position="79"/>
        <end position="111"/>
    </location>
</feature>
<protein>
    <submittedName>
        <fullName evidence="5">Angio-associated migratory cell protein</fullName>
    </submittedName>
</protein>
<evidence type="ECO:0000256" key="2">
    <source>
        <dbReference type="ARBA" id="ARBA00022737"/>
    </source>
</evidence>
<dbReference type="PROSITE" id="PS50082">
    <property type="entry name" value="WD_REPEATS_2"/>
    <property type="match status" value="3"/>
</dbReference>
<evidence type="ECO:0000256" key="1">
    <source>
        <dbReference type="ARBA" id="ARBA00022574"/>
    </source>
</evidence>
<feature type="repeat" description="WD" evidence="3">
    <location>
        <begin position="124"/>
        <end position="165"/>
    </location>
</feature>
<feature type="compositionally biased region" description="Acidic residues" evidence="4">
    <location>
        <begin position="16"/>
        <end position="58"/>
    </location>
</feature>
<dbReference type="AlphaFoldDB" id="A0A1D2NCS5"/>
<evidence type="ECO:0000256" key="4">
    <source>
        <dbReference type="SAM" id="MobiDB-lite"/>
    </source>
</evidence>
<dbReference type="PROSITE" id="PS50294">
    <property type="entry name" value="WD_REPEATS_REGION"/>
    <property type="match status" value="1"/>
</dbReference>
<dbReference type="PANTHER" id="PTHR19857:SF8">
    <property type="entry name" value="ANGIO-ASSOCIATED MIGRATORY CELL PROTEIN"/>
    <property type="match status" value="1"/>
</dbReference>
<gene>
    <name evidence="5" type="ORF">Ocin01_03620</name>
</gene>
<evidence type="ECO:0000313" key="6">
    <source>
        <dbReference type="Proteomes" id="UP000094527"/>
    </source>
</evidence>
<reference evidence="5 6" key="1">
    <citation type="journal article" date="2016" name="Genome Biol. Evol.">
        <title>Gene Family Evolution Reflects Adaptation to Soil Environmental Stressors in the Genome of the Collembolan Orchesella cincta.</title>
        <authorList>
            <person name="Faddeeva-Vakhrusheva A."/>
            <person name="Derks M.F."/>
            <person name="Anvar S.Y."/>
            <person name="Agamennone V."/>
            <person name="Suring W."/>
            <person name="Smit S."/>
            <person name="van Straalen N.M."/>
            <person name="Roelofs D."/>
        </authorList>
    </citation>
    <scope>NUCLEOTIDE SEQUENCE [LARGE SCALE GENOMIC DNA]</scope>
    <source>
        <tissue evidence="5">Mixed pool</tissue>
    </source>
</reference>
<accession>A0A1D2NCS5</accession>
<dbReference type="Proteomes" id="UP000094527">
    <property type="component" value="Unassembled WGS sequence"/>
</dbReference>
<comment type="caution">
    <text evidence="5">The sequence shown here is derived from an EMBL/GenBank/DDBJ whole genome shotgun (WGS) entry which is preliminary data.</text>
</comment>
<dbReference type="InterPro" id="IPR001680">
    <property type="entry name" value="WD40_rpt"/>
</dbReference>
<dbReference type="EMBL" id="LJIJ01000088">
    <property type="protein sequence ID" value="ODN03050.1"/>
    <property type="molecule type" value="Genomic_DNA"/>
</dbReference>
<dbReference type="OrthoDB" id="10261640at2759"/>
<dbReference type="SUPFAM" id="SSF50978">
    <property type="entry name" value="WD40 repeat-like"/>
    <property type="match status" value="1"/>
</dbReference>